<feature type="compositionally biased region" description="Basic residues" evidence="1">
    <location>
        <begin position="163"/>
        <end position="175"/>
    </location>
</feature>
<evidence type="ECO:0000256" key="1">
    <source>
        <dbReference type="SAM" id="MobiDB-lite"/>
    </source>
</evidence>
<accession>A0A4D4MAP4</accession>
<dbReference type="AlphaFoldDB" id="A0A4D4MAP4"/>
<feature type="region of interest" description="Disordered" evidence="1">
    <location>
        <begin position="145"/>
        <end position="175"/>
    </location>
</feature>
<protein>
    <submittedName>
        <fullName evidence="2">Uncharacterized protein</fullName>
    </submittedName>
</protein>
<dbReference type="EMBL" id="BJHX01000001">
    <property type="protein sequence ID" value="GDY68990.1"/>
    <property type="molecule type" value="Genomic_DNA"/>
</dbReference>
<evidence type="ECO:0000313" key="2">
    <source>
        <dbReference type="EMBL" id="GDY68990.1"/>
    </source>
</evidence>
<sequence length="175" mass="17249">MRAGVAALRDARDTAKCPSRGRRWTPGAEHPAGTLCRWGRRPRPADRCGRADRGYGRVLLSGVAAGADGARDAEAGVADGARVGTAALVGVVVALWVLLPAEGLGLTGSGDAGGAGAVGELLAGGGARGTVGEGGAPGVARCSGSAMRAATAHARPAPAAARSSRRRAAPRRIAS</sequence>
<gene>
    <name evidence="2" type="ORF">SAV14893_083830</name>
</gene>
<dbReference type="Proteomes" id="UP000302139">
    <property type="component" value="Unassembled WGS sequence"/>
</dbReference>
<comment type="caution">
    <text evidence="2">The sequence shown here is derived from an EMBL/GenBank/DDBJ whole genome shotgun (WGS) entry which is preliminary data.</text>
</comment>
<organism evidence="2 3">
    <name type="scientific">Streptomyces avermitilis</name>
    <dbReference type="NCBI Taxonomy" id="33903"/>
    <lineage>
        <taxon>Bacteria</taxon>
        <taxon>Bacillati</taxon>
        <taxon>Actinomycetota</taxon>
        <taxon>Actinomycetes</taxon>
        <taxon>Kitasatosporales</taxon>
        <taxon>Streptomycetaceae</taxon>
        <taxon>Streptomyces</taxon>
    </lineage>
</organism>
<evidence type="ECO:0000313" key="3">
    <source>
        <dbReference type="Proteomes" id="UP000302139"/>
    </source>
</evidence>
<name>A0A4D4MAP4_STRAX</name>
<proteinExistence type="predicted"/>
<reference evidence="2 3" key="1">
    <citation type="submission" date="2019-04" db="EMBL/GenBank/DDBJ databases">
        <title>Draft genome sequences of Streptomyces avermitilis NBRC 14893.</title>
        <authorList>
            <person name="Komaki H."/>
            <person name="Tamura T."/>
            <person name="Hosoyama A."/>
        </authorList>
    </citation>
    <scope>NUCLEOTIDE SEQUENCE [LARGE SCALE GENOMIC DNA]</scope>
    <source>
        <strain evidence="2 3">NBRC 14893</strain>
    </source>
</reference>
<feature type="compositionally biased region" description="Low complexity" evidence="1">
    <location>
        <begin position="145"/>
        <end position="162"/>
    </location>
</feature>